<dbReference type="Pfam" id="PF07727">
    <property type="entry name" value="RVT_2"/>
    <property type="match status" value="1"/>
</dbReference>
<dbReference type="PANTHER" id="PTHR11439:SF467">
    <property type="entry name" value="INTEGRASE CATALYTIC DOMAIN-CONTAINING PROTEIN"/>
    <property type="match status" value="1"/>
</dbReference>
<dbReference type="Proteomes" id="UP001152523">
    <property type="component" value="Unassembled WGS sequence"/>
</dbReference>
<proteinExistence type="predicted"/>
<gene>
    <name evidence="2" type="ORF">CEPIT_LOCUS40631</name>
</gene>
<organism evidence="2 3">
    <name type="scientific">Cuscuta epithymum</name>
    <dbReference type="NCBI Taxonomy" id="186058"/>
    <lineage>
        <taxon>Eukaryota</taxon>
        <taxon>Viridiplantae</taxon>
        <taxon>Streptophyta</taxon>
        <taxon>Embryophyta</taxon>
        <taxon>Tracheophyta</taxon>
        <taxon>Spermatophyta</taxon>
        <taxon>Magnoliopsida</taxon>
        <taxon>eudicotyledons</taxon>
        <taxon>Gunneridae</taxon>
        <taxon>Pentapetalae</taxon>
        <taxon>asterids</taxon>
        <taxon>lamiids</taxon>
        <taxon>Solanales</taxon>
        <taxon>Convolvulaceae</taxon>
        <taxon>Cuscuteae</taxon>
        <taxon>Cuscuta</taxon>
        <taxon>Cuscuta subgen. Cuscuta</taxon>
    </lineage>
</organism>
<sequence length="390" mass="44538">MRQPRGFIHPQFPNHMCRLRKAICGLKQAPRAWFHRFSSFLLQHNFSCSKSDNSLFIYRQNNNIIYLLLYVDDIIITGNSASTITHFISIISNHFAMKDLGNLHYFLGVEATRNAKGLFLSQSKYVSDLLARFHLHTVKPVRTPLASRTTLSLSDGELLSESTEYRSMVGALQYLTLTRLDITYAVHLVSQFMHAPRSTHLFAVKRIFRYLQGTKDHGLWLQQSNRPTCVVFYSDADWAGCPDSSRSTTGFAVFLGPNLISWKTKKQPTMSKSSTEAEYRAIAYTVQDTLHIRSVLFELGYPIQEPVHLLCDNISASYLTANPVQHARSKHIQIDYHFVCERVAHGDLIVQHVPTHLQLADIFTKSLPSQRFHFLKDNLRVVSPTQLEGV</sequence>
<evidence type="ECO:0000313" key="2">
    <source>
        <dbReference type="EMBL" id="CAH9143387.1"/>
    </source>
</evidence>
<dbReference type="SUPFAM" id="SSF56672">
    <property type="entry name" value="DNA/RNA polymerases"/>
    <property type="match status" value="1"/>
</dbReference>
<feature type="domain" description="Reverse transcriptase Ty1/copia-type" evidence="1">
    <location>
        <begin position="1"/>
        <end position="145"/>
    </location>
</feature>
<dbReference type="InterPro" id="IPR013103">
    <property type="entry name" value="RVT_2"/>
</dbReference>
<name>A0AAV0G7P0_9ASTE</name>
<dbReference type="InterPro" id="IPR043502">
    <property type="entry name" value="DNA/RNA_pol_sf"/>
</dbReference>
<protein>
    <recommendedName>
        <fullName evidence="1">Reverse transcriptase Ty1/copia-type domain-containing protein</fullName>
    </recommendedName>
</protein>
<comment type="caution">
    <text evidence="2">The sequence shown here is derived from an EMBL/GenBank/DDBJ whole genome shotgun (WGS) entry which is preliminary data.</text>
</comment>
<evidence type="ECO:0000259" key="1">
    <source>
        <dbReference type="Pfam" id="PF07727"/>
    </source>
</evidence>
<reference evidence="2" key="1">
    <citation type="submission" date="2022-07" db="EMBL/GenBank/DDBJ databases">
        <authorList>
            <person name="Macas J."/>
            <person name="Novak P."/>
            <person name="Neumann P."/>
        </authorList>
    </citation>
    <scope>NUCLEOTIDE SEQUENCE</scope>
</reference>
<dbReference type="PANTHER" id="PTHR11439">
    <property type="entry name" value="GAG-POL-RELATED RETROTRANSPOSON"/>
    <property type="match status" value="1"/>
</dbReference>
<dbReference type="EMBL" id="CAMAPF010001051">
    <property type="protein sequence ID" value="CAH9143387.1"/>
    <property type="molecule type" value="Genomic_DNA"/>
</dbReference>
<dbReference type="AlphaFoldDB" id="A0AAV0G7P0"/>
<accession>A0AAV0G7P0</accession>
<dbReference type="CDD" id="cd09272">
    <property type="entry name" value="RNase_HI_RT_Ty1"/>
    <property type="match status" value="1"/>
</dbReference>
<keyword evidence="3" id="KW-1185">Reference proteome</keyword>
<evidence type="ECO:0000313" key="3">
    <source>
        <dbReference type="Proteomes" id="UP001152523"/>
    </source>
</evidence>